<dbReference type="Proteomes" id="UP000823749">
    <property type="component" value="Chromosome 12"/>
</dbReference>
<feature type="coiled-coil region" evidence="10">
    <location>
        <begin position="527"/>
        <end position="561"/>
    </location>
</feature>
<dbReference type="InterPro" id="IPR012955">
    <property type="entry name" value="CASP_C"/>
</dbReference>
<feature type="region of interest" description="Disordered" evidence="11">
    <location>
        <begin position="271"/>
        <end position="304"/>
    </location>
</feature>
<evidence type="ECO:0000256" key="9">
    <source>
        <dbReference type="ARBA" id="ARBA00023136"/>
    </source>
</evidence>
<evidence type="ECO:0000256" key="3">
    <source>
        <dbReference type="ARBA" id="ARBA00018691"/>
    </source>
</evidence>
<gene>
    <name evidence="15" type="ORF">RHGRI_034684</name>
</gene>
<organism evidence="15 16">
    <name type="scientific">Rhododendron griersonianum</name>
    <dbReference type="NCBI Taxonomy" id="479676"/>
    <lineage>
        <taxon>Eukaryota</taxon>
        <taxon>Viridiplantae</taxon>
        <taxon>Streptophyta</taxon>
        <taxon>Embryophyta</taxon>
        <taxon>Tracheophyta</taxon>
        <taxon>Spermatophyta</taxon>
        <taxon>Magnoliopsida</taxon>
        <taxon>eudicotyledons</taxon>
        <taxon>Gunneridae</taxon>
        <taxon>Pentapetalae</taxon>
        <taxon>asterids</taxon>
        <taxon>Ericales</taxon>
        <taxon>Ericaceae</taxon>
        <taxon>Ericoideae</taxon>
        <taxon>Rhodoreae</taxon>
        <taxon>Rhododendron</taxon>
    </lineage>
</organism>
<dbReference type="PANTHER" id="PTHR14043:SF2">
    <property type="entry name" value="HOMEOBOX PROTEIN CUT"/>
    <property type="match status" value="1"/>
</dbReference>
<dbReference type="Pfam" id="PF25398">
    <property type="entry name" value="CUX1_N"/>
    <property type="match status" value="1"/>
</dbReference>
<dbReference type="InterPro" id="IPR057476">
    <property type="entry name" value="Cux_N"/>
</dbReference>
<dbReference type="Pfam" id="PF08172">
    <property type="entry name" value="CASP_C"/>
    <property type="match status" value="1"/>
</dbReference>
<keyword evidence="6 12" id="KW-1133">Transmembrane helix</keyword>
<proteinExistence type="inferred from homology"/>
<feature type="domain" description="Cux N-terminal" evidence="14">
    <location>
        <begin position="18"/>
        <end position="128"/>
    </location>
</feature>
<evidence type="ECO:0000313" key="16">
    <source>
        <dbReference type="Proteomes" id="UP000823749"/>
    </source>
</evidence>
<evidence type="ECO:0000256" key="5">
    <source>
        <dbReference type="ARBA" id="ARBA00022692"/>
    </source>
</evidence>
<reference evidence="15" key="1">
    <citation type="submission" date="2020-08" db="EMBL/GenBank/DDBJ databases">
        <title>Plant Genome Project.</title>
        <authorList>
            <person name="Zhang R.-G."/>
        </authorList>
    </citation>
    <scope>NUCLEOTIDE SEQUENCE</scope>
    <source>
        <strain evidence="15">WSP0</strain>
        <tissue evidence="15">Leaf</tissue>
    </source>
</reference>
<evidence type="ECO:0000256" key="10">
    <source>
        <dbReference type="SAM" id="Coils"/>
    </source>
</evidence>
<evidence type="ECO:0000256" key="12">
    <source>
        <dbReference type="SAM" id="Phobius"/>
    </source>
</evidence>
<keyword evidence="5 12" id="KW-0812">Transmembrane</keyword>
<protein>
    <recommendedName>
        <fullName evidence="3">Protein CASP</fullName>
    </recommendedName>
</protein>
<feature type="region of interest" description="Disordered" evidence="11">
    <location>
        <begin position="1"/>
        <end position="22"/>
    </location>
</feature>
<dbReference type="EMBL" id="JACTNZ010000012">
    <property type="protein sequence ID" value="KAG5522608.1"/>
    <property type="molecule type" value="Genomic_DNA"/>
</dbReference>
<evidence type="ECO:0000256" key="6">
    <source>
        <dbReference type="ARBA" id="ARBA00022989"/>
    </source>
</evidence>
<keyword evidence="8 10" id="KW-0175">Coiled coil</keyword>
<keyword evidence="16" id="KW-1185">Reference proteome</keyword>
<feature type="domain" description="CASP C-terminal" evidence="13">
    <location>
        <begin position="434"/>
        <end position="689"/>
    </location>
</feature>
<keyword evidence="4" id="KW-0813">Transport</keyword>
<evidence type="ECO:0000256" key="2">
    <source>
        <dbReference type="ARBA" id="ARBA00006415"/>
    </source>
</evidence>
<evidence type="ECO:0000256" key="11">
    <source>
        <dbReference type="SAM" id="MobiDB-lite"/>
    </source>
</evidence>
<dbReference type="AlphaFoldDB" id="A0AAV6I1N4"/>
<evidence type="ECO:0000313" key="15">
    <source>
        <dbReference type="EMBL" id="KAG5522608.1"/>
    </source>
</evidence>
<accession>A0AAV6I1N4</accession>
<evidence type="ECO:0000256" key="4">
    <source>
        <dbReference type="ARBA" id="ARBA00022448"/>
    </source>
</evidence>
<evidence type="ECO:0000259" key="13">
    <source>
        <dbReference type="Pfam" id="PF08172"/>
    </source>
</evidence>
<comment type="caution">
    <text evidence="15">The sequence shown here is derived from an EMBL/GenBank/DDBJ whole genome shotgun (WGS) entry which is preliminary data.</text>
</comment>
<dbReference type="GO" id="GO:0006891">
    <property type="term" value="P:intra-Golgi vesicle-mediated transport"/>
    <property type="evidence" value="ECO:0007669"/>
    <property type="project" value="InterPro"/>
</dbReference>
<evidence type="ECO:0000256" key="8">
    <source>
        <dbReference type="ARBA" id="ARBA00023054"/>
    </source>
</evidence>
<keyword evidence="7" id="KW-0333">Golgi apparatus</keyword>
<comment type="similarity">
    <text evidence="2">Belongs to the CASP family.</text>
</comment>
<dbReference type="GO" id="GO:0000139">
    <property type="term" value="C:Golgi membrane"/>
    <property type="evidence" value="ECO:0007669"/>
    <property type="project" value="UniProtKB-SubCell"/>
</dbReference>
<dbReference type="PANTHER" id="PTHR14043">
    <property type="entry name" value="CCAAT DISPLACEMENT PROTEIN-RELATED"/>
    <property type="match status" value="1"/>
</dbReference>
<sequence>MESSQGGSERDKSNSSTSTPVSGVANFWKDFELEKERVLLDEQGLRIAENQENSQKNRRKLAESTRDFKKASAEEKLGLFNSLLKGYQEEVDNLTKRAKFGENAFLNIYQKLYEAPDPFPVLASISEKDLKLSELESDNRKMKVELEEFRTEATHLKNQQATIRRLEERTRQLEQQMEEKVKEVVEIKQRSLAEENQKTMEVLKERERLLQDQLRQAKESVSNMQKLHELAQNQLFEVRAQSDEERAAKQSEVSLLMDEVERAQTRLHSLEREKGVLRSQLQSANDDNGNRRSDDMDSNSMLESSLSAKEKIISDLNMELHNLETTLSHEREQHVNEIKKLNALLNEKEVSLEEIKKELLARPTAKLVEDLRKKVKILQAVGYNTIEAEDWEVATSGEEMSKLESLLLDKNRKMEHEVTQLKVKLSEKTSLLEAAEAKISELTANVNEQQRLIQKLEDDILKGYNSKDRRAILFDDWDVSESVATEPSELVMRLLSFIIFMEQNPDQRHVSSDQDQSSMLKVICNQRDRFRVRLRETEEEIRHLKEKIGLLTGELERTKADNVKLYGKIRYVQDYNQEKVVSRGSKKYAEDVESGFSSDVESKYKKIYEDDINPFAAFSKKERDQRYKELGLRDKITLSSGRFVLGNKYGFIVLHLPQFFGRYARTFAFFYTIGLHILVFTCLYRMSALSYLSNGPEESLLGDKTLNLPHAQ</sequence>
<keyword evidence="9 12" id="KW-0472">Membrane</keyword>
<name>A0AAV6I1N4_9ERIC</name>
<feature type="coiled-coil region" evidence="10">
    <location>
        <begin position="418"/>
        <end position="459"/>
    </location>
</feature>
<comment type="subcellular location">
    <subcellularLocation>
        <location evidence="1">Golgi apparatus membrane</location>
        <topology evidence="1">Single-pass type IV membrane protein</topology>
    </subcellularLocation>
</comment>
<evidence type="ECO:0000256" key="7">
    <source>
        <dbReference type="ARBA" id="ARBA00023034"/>
    </source>
</evidence>
<evidence type="ECO:0000259" key="14">
    <source>
        <dbReference type="Pfam" id="PF25398"/>
    </source>
</evidence>
<feature type="transmembrane region" description="Helical" evidence="12">
    <location>
        <begin position="663"/>
        <end position="684"/>
    </location>
</feature>
<evidence type="ECO:0000256" key="1">
    <source>
        <dbReference type="ARBA" id="ARBA00004409"/>
    </source>
</evidence>